<accession>A0A0M2HCW3</accession>
<reference evidence="1 2" key="1">
    <citation type="submission" date="2015-02" db="EMBL/GenBank/DDBJ databases">
        <title>Draft genome sequences of ten Microbacterium spp. with emphasis on heavy metal contaminated environments.</title>
        <authorList>
            <person name="Corretto E."/>
        </authorList>
    </citation>
    <scope>NUCLEOTIDE SEQUENCE [LARGE SCALE GENOMIC DNA]</scope>
    <source>
        <strain evidence="1 2">DSM 8608</strain>
    </source>
</reference>
<dbReference type="SUPFAM" id="SSF69279">
    <property type="entry name" value="Phage tail proteins"/>
    <property type="match status" value="1"/>
</dbReference>
<evidence type="ECO:0008006" key="3">
    <source>
        <dbReference type="Google" id="ProtNLM"/>
    </source>
</evidence>
<dbReference type="PATRIC" id="fig|69370.6.peg.2615"/>
<protein>
    <recommendedName>
        <fullName evidence="3">Phage protein D</fullName>
    </recommendedName>
</protein>
<evidence type="ECO:0000313" key="2">
    <source>
        <dbReference type="Proteomes" id="UP000034098"/>
    </source>
</evidence>
<keyword evidence="2" id="KW-1185">Reference proteome</keyword>
<dbReference type="RefSeq" id="WP_045299953.1">
    <property type="nucleotide sequence ID" value="NZ_JYJA01000036.1"/>
</dbReference>
<comment type="caution">
    <text evidence="1">The sequence shown here is derived from an EMBL/GenBank/DDBJ whole genome shotgun (WGS) entry which is preliminary data.</text>
</comment>
<name>A0A0M2HCW3_MICTR</name>
<sequence>MAELSSQPVRLHLYAGPAIAVPAPQSLVEALREVTIENGSGDTQSGFELVFDVPKKSPLSTLFLLTGGVSIPLLRIVLAVTIGGSTEVLADGVMTDHEFKTDGTTATLHVKGKDLTAVMDIFELDGIPYPAMPVAVRALAVLAKYAALGVAPLVIPALVEDPPIPTEKIPRHQGTDYAYLRSLAHEAGYVFYIDPGPVPGLSKAYWGPEVRLGIPQRALDGGLDGPHDNVTGLNFTLNKEAKELPVVTVHEPWSKAPIPIPIPDINPLRPMLGLVPPLPPKLTFLPGTAKLSAPAAIMKGIAYAGQHDDMVTGTGQLDVARYGRVLRSRGLVGVRGAGDAFNGLYYVSSVTHKIARGSYTQSFTLARNALLSTVPEVPV</sequence>
<dbReference type="OrthoDB" id="262740at2"/>
<proteinExistence type="predicted"/>
<gene>
    <name evidence="1" type="ORF">RS82_02570</name>
</gene>
<evidence type="ECO:0000313" key="1">
    <source>
        <dbReference type="EMBL" id="KJL41953.1"/>
    </source>
</evidence>
<organism evidence="1 2">
    <name type="scientific">Microbacterium trichothecenolyticum</name>
    <name type="common">Aureobacterium trichothecenolyticum</name>
    <dbReference type="NCBI Taxonomy" id="69370"/>
    <lineage>
        <taxon>Bacteria</taxon>
        <taxon>Bacillati</taxon>
        <taxon>Actinomycetota</taxon>
        <taxon>Actinomycetes</taxon>
        <taxon>Micrococcales</taxon>
        <taxon>Microbacteriaceae</taxon>
        <taxon>Microbacterium</taxon>
    </lineage>
</organism>
<dbReference type="EMBL" id="JYJA01000036">
    <property type="protein sequence ID" value="KJL41953.1"/>
    <property type="molecule type" value="Genomic_DNA"/>
</dbReference>
<dbReference type="AlphaFoldDB" id="A0A0M2HCW3"/>
<dbReference type="Proteomes" id="UP000034098">
    <property type="component" value="Unassembled WGS sequence"/>
</dbReference>